<evidence type="ECO:0000256" key="4">
    <source>
        <dbReference type="ARBA" id="ARBA00022989"/>
    </source>
</evidence>
<feature type="binding site" evidence="6">
    <location>
        <position position="189"/>
    </location>
    <ligand>
        <name>Zn(2+)</name>
        <dbReference type="ChEBI" id="CHEBI:29105"/>
    </ligand>
</feature>
<dbReference type="NCBIfam" id="TIGR01065">
    <property type="entry name" value="hlyIII"/>
    <property type="match status" value="1"/>
</dbReference>
<feature type="transmembrane region" description="Helical" evidence="7">
    <location>
        <begin position="108"/>
        <end position="127"/>
    </location>
</feature>
<feature type="transmembrane region" description="Helical" evidence="7">
    <location>
        <begin position="194"/>
        <end position="212"/>
    </location>
</feature>
<keyword evidence="9" id="KW-1185">Reference proteome</keyword>
<feature type="transmembrane region" description="Helical" evidence="7">
    <location>
        <begin position="84"/>
        <end position="102"/>
    </location>
</feature>
<feature type="binding site" evidence="6">
    <location>
        <position position="193"/>
    </location>
    <ligand>
        <name>Zn(2+)</name>
        <dbReference type="ChEBI" id="CHEBI:29105"/>
    </ligand>
</feature>
<evidence type="ECO:0000313" key="8">
    <source>
        <dbReference type="EMBL" id="ARK31468.1"/>
    </source>
</evidence>
<comment type="similarity">
    <text evidence="2">Belongs to the UPF0073 (Hly-III) family.</text>
</comment>
<comment type="subcellular location">
    <subcellularLocation>
        <location evidence="1">Endomembrane system</location>
        <topology evidence="1">Multi-pass membrane protein</topology>
    </subcellularLocation>
</comment>
<name>A0A1X9MDF9_9BACI</name>
<keyword evidence="5 7" id="KW-0472">Membrane</keyword>
<evidence type="ECO:0000256" key="5">
    <source>
        <dbReference type="ARBA" id="ARBA00023136"/>
    </source>
</evidence>
<dbReference type="InterPro" id="IPR004254">
    <property type="entry name" value="AdipoR/HlyIII-related"/>
</dbReference>
<evidence type="ECO:0000256" key="2">
    <source>
        <dbReference type="ARBA" id="ARBA00008488"/>
    </source>
</evidence>
<feature type="transmembrane region" description="Helical" evidence="7">
    <location>
        <begin position="163"/>
        <end position="182"/>
    </location>
</feature>
<keyword evidence="6" id="KW-0479">Metal-binding</keyword>
<dbReference type="STRING" id="199441.BkAM31D_17370"/>
<sequence length="215" mass="23948">MATTHTFSKGEEIANAITHGIGALLSIAALVLLVVFSSLYGSVWHIVSFTIYGVTMLLLYFSSTMVHALPAGKAKDLFEIFDHSSIYLFIAGTYTPLLFIVVQGALGWTLFGIVWAIATVGIIFKVFYVKKFLFLSTIFYIVMGWLAIFAIKPIVQILPTSGIALLFIGGICYTVGTVFYVWRGFKYHHAIWHLFVLAGTIFHFFLVLLYILPIS</sequence>
<dbReference type="Proteomes" id="UP000193006">
    <property type="component" value="Chromosome"/>
</dbReference>
<dbReference type="RefSeq" id="WP_066152782.1">
    <property type="nucleotide sequence ID" value="NZ_CP020814.1"/>
</dbReference>
<protein>
    <submittedName>
        <fullName evidence="8">Hemolysin-III related</fullName>
    </submittedName>
</protein>
<evidence type="ECO:0000256" key="1">
    <source>
        <dbReference type="ARBA" id="ARBA00004127"/>
    </source>
</evidence>
<feature type="binding site" evidence="6">
    <location>
        <position position="67"/>
    </location>
    <ligand>
        <name>Zn(2+)</name>
        <dbReference type="ChEBI" id="CHEBI:29105"/>
    </ligand>
</feature>
<reference evidence="8 9" key="1">
    <citation type="submission" date="2017-04" db="EMBL/GenBank/DDBJ databases">
        <title>Bacillus krulwichiae AM31D Genome sequencing and assembly.</title>
        <authorList>
            <person name="Krulwich T.A."/>
            <person name="Anastor L."/>
            <person name="Ehrlich R."/>
            <person name="Ehrlich G.D."/>
            <person name="Janto B."/>
        </authorList>
    </citation>
    <scope>NUCLEOTIDE SEQUENCE [LARGE SCALE GENOMIC DNA]</scope>
    <source>
        <strain evidence="8 9">AM31D</strain>
    </source>
</reference>
<evidence type="ECO:0000313" key="9">
    <source>
        <dbReference type="Proteomes" id="UP000193006"/>
    </source>
</evidence>
<evidence type="ECO:0000256" key="6">
    <source>
        <dbReference type="PIRSR" id="PIRSR604254-1"/>
    </source>
</evidence>
<dbReference type="InterPro" id="IPR005744">
    <property type="entry name" value="Hy-lIII"/>
</dbReference>
<organism evidence="8 9">
    <name type="scientific">Halalkalibacter krulwichiae</name>
    <dbReference type="NCBI Taxonomy" id="199441"/>
    <lineage>
        <taxon>Bacteria</taxon>
        <taxon>Bacillati</taxon>
        <taxon>Bacillota</taxon>
        <taxon>Bacilli</taxon>
        <taxon>Bacillales</taxon>
        <taxon>Bacillaceae</taxon>
        <taxon>Halalkalibacter</taxon>
    </lineage>
</organism>
<proteinExistence type="inferred from homology"/>
<dbReference type="Pfam" id="PF03006">
    <property type="entry name" value="HlyIII"/>
    <property type="match status" value="1"/>
</dbReference>
<dbReference type="PANTHER" id="PTHR20855:SF129">
    <property type="entry name" value="HEMOLYSIN-3 HOMOLOG"/>
    <property type="match status" value="1"/>
</dbReference>
<feature type="transmembrane region" description="Helical" evidence="7">
    <location>
        <begin position="21"/>
        <end position="43"/>
    </location>
</feature>
<keyword evidence="6" id="KW-0862">Zinc</keyword>
<dbReference type="PANTHER" id="PTHR20855">
    <property type="entry name" value="ADIPOR/PROGESTIN RECEPTOR-RELATED"/>
    <property type="match status" value="1"/>
</dbReference>
<accession>A0A1X9MDF9</accession>
<keyword evidence="4 7" id="KW-1133">Transmembrane helix</keyword>
<keyword evidence="3 7" id="KW-0812">Transmembrane</keyword>
<dbReference type="GO" id="GO:0140911">
    <property type="term" value="F:pore-forming activity"/>
    <property type="evidence" value="ECO:0007669"/>
    <property type="project" value="InterPro"/>
</dbReference>
<gene>
    <name evidence="8" type="ORF">BkAM31D_17370</name>
</gene>
<evidence type="ECO:0000256" key="7">
    <source>
        <dbReference type="SAM" id="Phobius"/>
    </source>
</evidence>
<feature type="transmembrane region" description="Helical" evidence="7">
    <location>
        <begin position="132"/>
        <end position="151"/>
    </location>
</feature>
<evidence type="ECO:0000256" key="3">
    <source>
        <dbReference type="ARBA" id="ARBA00022692"/>
    </source>
</evidence>
<feature type="transmembrane region" description="Helical" evidence="7">
    <location>
        <begin position="49"/>
        <end position="72"/>
    </location>
</feature>
<dbReference type="AlphaFoldDB" id="A0A1X9MDF9"/>
<dbReference type="GO" id="GO:0012505">
    <property type="term" value="C:endomembrane system"/>
    <property type="evidence" value="ECO:0007669"/>
    <property type="project" value="UniProtKB-SubCell"/>
</dbReference>
<dbReference type="GO" id="GO:0046872">
    <property type="term" value="F:metal ion binding"/>
    <property type="evidence" value="ECO:0007669"/>
    <property type="project" value="UniProtKB-KW"/>
</dbReference>
<dbReference type="GO" id="GO:0016020">
    <property type="term" value="C:membrane"/>
    <property type="evidence" value="ECO:0007669"/>
    <property type="project" value="InterPro"/>
</dbReference>
<dbReference type="KEGG" id="bkw:BkAM31D_17370"/>
<dbReference type="EMBL" id="CP020814">
    <property type="protein sequence ID" value="ARK31468.1"/>
    <property type="molecule type" value="Genomic_DNA"/>
</dbReference>